<reference evidence="3" key="1">
    <citation type="journal article" date="2010" name="Science">
        <title>Plasticity of animal genome architecture unmasked by rapid evolution of a pelagic tunicate.</title>
        <authorList>
            <person name="Denoeud F."/>
            <person name="Henriet S."/>
            <person name="Mungpakdee S."/>
            <person name="Aury J.M."/>
            <person name="Da Silva C."/>
            <person name="Brinkmann H."/>
            <person name="Mikhaleva J."/>
            <person name="Olsen L.C."/>
            <person name="Jubin C."/>
            <person name="Canestro C."/>
            <person name="Bouquet J.M."/>
            <person name="Danks G."/>
            <person name="Poulain J."/>
            <person name="Campsteijn C."/>
            <person name="Adamski M."/>
            <person name="Cross I."/>
            <person name="Yadetie F."/>
            <person name="Muffato M."/>
            <person name="Louis A."/>
            <person name="Butcher S."/>
            <person name="Tsagkogeorga G."/>
            <person name="Konrad A."/>
            <person name="Singh S."/>
            <person name="Jensen M.F."/>
            <person name="Cong E.H."/>
            <person name="Eikeseth-Otteraa H."/>
            <person name="Noel B."/>
            <person name="Anthouard V."/>
            <person name="Porcel B.M."/>
            <person name="Kachouri-Lafond R."/>
            <person name="Nishino A."/>
            <person name="Ugolini M."/>
            <person name="Chourrout P."/>
            <person name="Nishida H."/>
            <person name="Aasland R."/>
            <person name="Huzurbazar S."/>
            <person name="Westhof E."/>
            <person name="Delsuc F."/>
            <person name="Lehrach H."/>
            <person name="Reinhardt R."/>
            <person name="Weissenbach J."/>
            <person name="Roy S.W."/>
            <person name="Artiguenave F."/>
            <person name="Postlethwait J.H."/>
            <person name="Manak J.R."/>
            <person name="Thompson E.M."/>
            <person name="Jaillon O."/>
            <person name="Du Pasquier L."/>
            <person name="Boudinot P."/>
            <person name="Liberles D.A."/>
            <person name="Volff J.N."/>
            <person name="Philippe H."/>
            <person name="Lenhard B."/>
            <person name="Roest Crollius H."/>
            <person name="Wincker P."/>
            <person name="Chourrout D."/>
        </authorList>
    </citation>
    <scope>NUCLEOTIDE SEQUENCE [LARGE SCALE GENOMIC DNA]</scope>
</reference>
<feature type="domain" description="TIL" evidence="2">
    <location>
        <begin position="609"/>
        <end position="663"/>
    </location>
</feature>
<dbReference type="SUPFAM" id="SSF57567">
    <property type="entry name" value="Serine protease inhibitors"/>
    <property type="match status" value="3"/>
</dbReference>
<dbReference type="Pfam" id="PF01826">
    <property type="entry name" value="TIL"/>
    <property type="match status" value="3"/>
</dbReference>
<gene>
    <name evidence="3" type="ORF">GSOID_T00000017001</name>
</gene>
<dbReference type="Proteomes" id="UP000001307">
    <property type="component" value="Unassembled WGS sequence"/>
</dbReference>
<dbReference type="InterPro" id="IPR002919">
    <property type="entry name" value="TIL_dom"/>
</dbReference>
<dbReference type="PANTHER" id="PTHR35170">
    <property type="entry name" value="PROTEIN DD3-3"/>
    <property type="match status" value="1"/>
</dbReference>
<dbReference type="AlphaFoldDB" id="E4WQ01"/>
<proteinExistence type="predicted"/>
<accession>E4WQ01</accession>
<name>E4WQ01_OIKDI</name>
<dbReference type="InterPro" id="IPR053320">
    <property type="entry name" value="Protein_DD3-3_O-glyco"/>
</dbReference>
<dbReference type="Gene3D" id="2.10.25.10">
    <property type="entry name" value="Laminin"/>
    <property type="match status" value="3"/>
</dbReference>
<evidence type="ECO:0000259" key="2">
    <source>
        <dbReference type="Pfam" id="PF01826"/>
    </source>
</evidence>
<sequence>MKIFGALASFALGDVYLHFPRGSNNRLNENTENRANDNRVFDSQNNNRGGYNVGDATDQAGATSVVQIEWWNQHGCGKRDENDGNWVNCQIVLQYMCEDTATASIQNGVQTNTAQYTTAGEDETLDEFAARRSADIEASKNRGLHESWDDYESCIKIDRNYGLFTADQEVQRGGSIYTRQNPNGEQSGYECPEERDYYPYWHPTAWKDIAVLTSNVEKCDEFLAKSSNRQMRFECIENMRGYRKWQSIYHKDDCIQNGGEWIGFYNKEAPTCLKAPWSRANHLGHADKNDYFSSFQWALPNYHGLVESQECVLRIRYNITTNDYEDEFDNDDTSTYFQGKEINENPEVVYKGINLQAQTGRVFQDRSHIFQLKPRPKEVAANKRIVNVGVRGRRGNIVQAFPAVEYDFSPTILEIYEDDLVHFQWEGSNTVPASDGEGTESTDRSNIVPFAVNNGNIPAGEVMNKGKQDYFSLDSKTHFHVMFVKKSYYGCYKPQHCDTSMAEKTEELQNQLNNAPASFQGNIVQMKTGTHHFMGTRNNNFSNRAQKGTIIVKEGEYPNPRSSATSYISSICMGIPIGGTCPHMCACPDGMKWDSSSRQCLNRCAIRQCGTNEVFKECGTSCEPTCENLSPDICTEECIMDVCQCADGFVRNREGNCVWHTECRACGENEEYQSCGTMCEPSCRDPAPEFCMMGCATDVCQCARGFVRNDEGNCVEKQECALSCGENEEFKECGTMCEATCWNPRAPKNCNKKCNENTCQCADGFLRDLGGACVEETNCQPEASYMCNFNSLDFIERYSSKKGNDPIAPGKSRVFVCNDKKNNKNKKISLECNMESDGPAFTLTKSAELYFEHCGDGCSMDKITRKLGSTAESSCDSSAPGSKCKFSCESSKNGDRKHSRKFYKCLCEDVDGKRVCNWEGKFPKDALFAAQKTNDNQNLKCVV</sequence>
<dbReference type="InParanoid" id="E4WQ01"/>
<protein>
    <recommendedName>
        <fullName evidence="2">TIL domain-containing protein</fullName>
    </recommendedName>
</protein>
<evidence type="ECO:0000256" key="1">
    <source>
        <dbReference type="SAM" id="MobiDB-lite"/>
    </source>
</evidence>
<organism evidence="3">
    <name type="scientific">Oikopleura dioica</name>
    <name type="common">Tunicate</name>
    <dbReference type="NCBI Taxonomy" id="34765"/>
    <lineage>
        <taxon>Eukaryota</taxon>
        <taxon>Metazoa</taxon>
        <taxon>Chordata</taxon>
        <taxon>Tunicata</taxon>
        <taxon>Appendicularia</taxon>
        <taxon>Copelata</taxon>
        <taxon>Oikopleuridae</taxon>
        <taxon>Oikopleura</taxon>
    </lineage>
</organism>
<feature type="domain" description="TIL" evidence="2">
    <location>
        <begin position="666"/>
        <end position="720"/>
    </location>
</feature>
<dbReference type="EMBL" id="FN653015">
    <property type="protein sequence ID" value="CBY20035.1"/>
    <property type="molecule type" value="Genomic_DNA"/>
</dbReference>
<evidence type="ECO:0000313" key="4">
    <source>
        <dbReference type="Proteomes" id="UP000001307"/>
    </source>
</evidence>
<feature type="domain" description="TIL" evidence="2">
    <location>
        <begin position="724"/>
        <end position="779"/>
    </location>
</feature>
<dbReference type="InterPro" id="IPR036084">
    <property type="entry name" value="Ser_inhib-like_sf"/>
</dbReference>
<dbReference type="PANTHER" id="PTHR35170:SF2">
    <property type="entry name" value="PROTEIN DD3-3"/>
    <property type="match status" value="1"/>
</dbReference>
<feature type="compositionally biased region" description="Basic and acidic residues" evidence="1">
    <location>
        <begin position="29"/>
        <end position="40"/>
    </location>
</feature>
<evidence type="ECO:0000313" key="3">
    <source>
        <dbReference type="EMBL" id="CBY20035.1"/>
    </source>
</evidence>
<feature type="region of interest" description="Disordered" evidence="1">
    <location>
        <begin position="26"/>
        <end position="56"/>
    </location>
</feature>
<dbReference type="OrthoDB" id="5912264at2759"/>
<keyword evidence="4" id="KW-1185">Reference proteome</keyword>
<dbReference type="CDD" id="cd19941">
    <property type="entry name" value="TIL"/>
    <property type="match status" value="3"/>
</dbReference>